<dbReference type="Pfam" id="PF03922">
    <property type="entry name" value="OmpW"/>
    <property type="match status" value="1"/>
</dbReference>
<dbReference type="AlphaFoldDB" id="A0A6M4A2N2"/>
<keyword evidence="2" id="KW-1133">Transmembrane helix</keyword>
<keyword evidence="2" id="KW-0472">Membrane</keyword>
<dbReference type="Proteomes" id="UP000274350">
    <property type="component" value="Chromosome"/>
</dbReference>
<name>A0A6M4A2N2_9BURK</name>
<evidence type="ECO:0008006" key="5">
    <source>
        <dbReference type="Google" id="ProtNLM"/>
    </source>
</evidence>
<organism evidence="3 4">
    <name type="scientific">Undibacterium piscinae</name>
    <dbReference type="NCBI Taxonomy" id="2495591"/>
    <lineage>
        <taxon>Bacteria</taxon>
        <taxon>Pseudomonadati</taxon>
        <taxon>Pseudomonadota</taxon>
        <taxon>Betaproteobacteria</taxon>
        <taxon>Burkholderiales</taxon>
        <taxon>Oxalobacteraceae</taxon>
        <taxon>Undibacterium</taxon>
    </lineage>
</organism>
<reference evidence="3 4" key="1">
    <citation type="journal article" date="2019" name="Int. J. Syst. Evol. Microbiol.">
        <title>Undibacterium piscinae sp. nov., isolated from Korean shiner intestine.</title>
        <authorList>
            <person name="Lee S.Y."/>
            <person name="Kang W."/>
            <person name="Kim P.S."/>
            <person name="Kim H.S."/>
            <person name="Sung H."/>
            <person name="Shin N.R."/>
            <person name="Whon T.W."/>
            <person name="Yun J.H."/>
            <person name="Lee J.Y."/>
            <person name="Lee J.Y."/>
            <person name="Jung M.J."/>
            <person name="Jeong Y.S."/>
            <person name="Tak E.J."/>
            <person name="Han J.E."/>
            <person name="Hyun D.W."/>
            <person name="Kang M.S."/>
            <person name="Lee K.E."/>
            <person name="Lee B.H."/>
            <person name="Bae J.W."/>
        </authorList>
    </citation>
    <scope>NUCLEOTIDE SEQUENCE [LARGE SCALE GENOMIC DNA]</scope>
    <source>
        <strain evidence="3 4">S11R28</strain>
    </source>
</reference>
<dbReference type="EMBL" id="CP051152">
    <property type="protein sequence ID" value="QJQ05208.1"/>
    <property type="molecule type" value="Genomic_DNA"/>
</dbReference>
<gene>
    <name evidence="3" type="ORF">EJG51_004355</name>
</gene>
<proteinExistence type="predicted"/>
<evidence type="ECO:0000256" key="2">
    <source>
        <dbReference type="SAM" id="Phobius"/>
    </source>
</evidence>
<protein>
    <recommendedName>
        <fullName evidence="5">OmpW family protein</fullName>
    </recommendedName>
</protein>
<keyword evidence="2" id="KW-0812">Transmembrane</keyword>
<dbReference type="KEGG" id="upi:EJG51_004355"/>
<accession>A0A6M4A2N2</accession>
<keyword evidence="4" id="KW-1185">Reference proteome</keyword>
<dbReference type="GO" id="GO:0009279">
    <property type="term" value="C:cell outer membrane"/>
    <property type="evidence" value="ECO:0007669"/>
    <property type="project" value="UniProtKB-SubCell"/>
</dbReference>
<dbReference type="Gene3D" id="2.40.160.20">
    <property type="match status" value="1"/>
</dbReference>
<sequence length="139" mass="15319">MGVPPTYKLHGEGSLASVGAFFDALFSVRYFFLVGGRMWNWHFNKESYYSRFEPRKLPASLIPSIATSADLGSGFAPVITGGVSYEVSDNWYANFSLSYVKLKTEANLTTTYKGTVLAKSNTTLTLDPLVAFASVGYRF</sequence>
<evidence type="ECO:0000313" key="3">
    <source>
        <dbReference type="EMBL" id="QJQ05208.1"/>
    </source>
</evidence>
<comment type="subcellular location">
    <subcellularLocation>
        <location evidence="1">Cell outer membrane</location>
    </subcellularLocation>
</comment>
<dbReference type="InterPro" id="IPR005618">
    <property type="entry name" value="OMPW"/>
</dbReference>
<feature type="transmembrane region" description="Helical" evidence="2">
    <location>
        <begin position="15"/>
        <end position="35"/>
    </location>
</feature>
<evidence type="ECO:0000256" key="1">
    <source>
        <dbReference type="ARBA" id="ARBA00004442"/>
    </source>
</evidence>
<evidence type="ECO:0000313" key="4">
    <source>
        <dbReference type="Proteomes" id="UP000274350"/>
    </source>
</evidence>
<dbReference type="InterPro" id="IPR011250">
    <property type="entry name" value="OMP/PagP_B-barrel"/>
</dbReference>
<dbReference type="SUPFAM" id="SSF56925">
    <property type="entry name" value="OMPA-like"/>
    <property type="match status" value="1"/>
</dbReference>